<name>A0ACB5UQ85_9FIRM</name>
<evidence type="ECO:0000313" key="2">
    <source>
        <dbReference type="Proteomes" id="UP001374599"/>
    </source>
</evidence>
<dbReference type="Proteomes" id="UP001374599">
    <property type="component" value="Unassembled WGS sequence"/>
</dbReference>
<keyword evidence="2" id="KW-1185">Reference proteome</keyword>
<keyword evidence="1" id="KW-0418">Kinase</keyword>
<evidence type="ECO:0000313" key="1">
    <source>
        <dbReference type="EMBL" id="GMQ64715.1"/>
    </source>
</evidence>
<sequence>MKPKKTLFRKLLIIFILIGIIPPLVLTLLGFTFSSKILQDAIYDEAYDSLININKNIDTFLNEYKTIVNMISTDSKLHKTLSGNEISDDYYYEINQKIYLLLASKKYKFPIYILDTEGNAIFETSPLPQMYKNNLQNGWGVFRKMNEDKEIVLYPEKFINNMGETIVFSMGKRIFDNNNNPVGYIIIDIKRNAIVDIINTIGNSKLIDVMLLDEFYYIITDANHPEKEGLFWDSPYRDTVADNQKGKINIRENNKIPSFLVYYTYEPSSLRTVATVPLNIVQQNNSNIRKTIIQSFLISLTLAVLISLIVANYMIRPIKKLVKSMKRVEEGDLTIQINLHRNDELGMLENSFNQMVVRLKESIDNAIDKQRRLRIAEINILQAQIKPHFLYNTLDAIKWIAKLNNVKEIGVIATQLGSLLRNSINCEQEFLTVKDNLDLINNYLEIQKIRYNDGFDIKISTDNEILGYYIPKLILQPIVENAIVHGFENIEEKGMLIIRGYRKDDNLYFEVLDNGIGMNREQIEKALSKTSDDHIGLYNVDQRVKLYYGNLSGVNIESKPDIGTKVIIKIPIKAYYKDKY</sequence>
<gene>
    <name evidence="1" type="ORF">AN2V17_39530</name>
</gene>
<proteinExistence type="predicted"/>
<reference evidence="1" key="1">
    <citation type="submission" date="2023-09" db="EMBL/GenBank/DDBJ databases">
        <title>Vallitalea sediminicola and Vallitalea maricola sp. nov., anaerobic bacteria isolated from marine sediment.</title>
        <authorList>
            <person name="Hirano S."/>
            <person name="Maeda A."/>
            <person name="Terahara T."/>
            <person name="Mori K."/>
            <person name="Hamada M."/>
            <person name="Matsumoto R."/>
            <person name="Kobayashi T."/>
        </authorList>
    </citation>
    <scope>NUCLEOTIDE SEQUENCE</scope>
    <source>
        <strain evidence="1">AN17-2</strain>
    </source>
</reference>
<organism evidence="1 2">
    <name type="scientific">Vallitalea maricola</name>
    <dbReference type="NCBI Taxonomy" id="3074433"/>
    <lineage>
        <taxon>Bacteria</taxon>
        <taxon>Bacillati</taxon>
        <taxon>Bacillota</taxon>
        <taxon>Clostridia</taxon>
        <taxon>Lachnospirales</taxon>
        <taxon>Vallitaleaceae</taxon>
        <taxon>Vallitalea</taxon>
    </lineage>
</organism>
<accession>A0ACB5UQ85</accession>
<comment type="caution">
    <text evidence="1">The sequence shown here is derived from an EMBL/GenBank/DDBJ whole genome shotgun (WGS) entry which is preliminary data.</text>
</comment>
<protein>
    <submittedName>
        <fullName evidence="1">Sensor histidine kinase</fullName>
    </submittedName>
</protein>
<dbReference type="EMBL" id="BTPU01000078">
    <property type="protein sequence ID" value="GMQ64715.1"/>
    <property type="molecule type" value="Genomic_DNA"/>
</dbReference>
<keyword evidence="1" id="KW-0808">Transferase</keyword>